<dbReference type="PANTHER" id="PTHR40067">
    <property type="entry name" value="UPF0297 PROTEIN YRZL"/>
    <property type="match status" value="1"/>
</dbReference>
<comment type="similarity">
    <text evidence="1">Belongs to the UPF0297 family.</text>
</comment>
<dbReference type="EMBL" id="LSDC01000123">
    <property type="protein sequence ID" value="KXB57623.1"/>
    <property type="molecule type" value="Genomic_DNA"/>
</dbReference>
<dbReference type="OrthoDB" id="9796303at2"/>
<sequence length="84" mass="10163">MTNFDETRLFDSNFYDKNDIHNILKNVVETIKQRGYDPINQLMGYIKTADPVYIPRDNHAREQIRLIEMDDILEYLLYFFIQES</sequence>
<evidence type="ECO:0000313" key="3">
    <source>
        <dbReference type="Proteomes" id="UP000070355"/>
    </source>
</evidence>
<accession>A0A133ZQD0</accession>
<dbReference type="RefSeq" id="WP_003144911.1">
    <property type="nucleotide sequence ID" value="NZ_CAUQIG010000001.1"/>
</dbReference>
<dbReference type="PATRIC" id="fig|1379.3.peg.1667"/>
<name>A0A133ZQD0_9BACL</name>
<dbReference type="Proteomes" id="UP000070355">
    <property type="component" value="Unassembled WGS sequence"/>
</dbReference>
<proteinExistence type="inferred from homology"/>
<gene>
    <name evidence="2" type="ORF">HMPREF3186_01676</name>
</gene>
<comment type="caution">
    <text evidence="2">The sequence shown here is derived from an EMBL/GenBank/DDBJ whole genome shotgun (WGS) entry which is preliminary data.</text>
</comment>
<dbReference type="PANTHER" id="PTHR40067:SF1">
    <property type="entry name" value="UPF0297 PROTEIN YRZL"/>
    <property type="match status" value="1"/>
</dbReference>
<dbReference type="Pfam" id="PF06135">
    <property type="entry name" value="IreB"/>
    <property type="match status" value="1"/>
</dbReference>
<reference evidence="3" key="1">
    <citation type="submission" date="2016-01" db="EMBL/GenBank/DDBJ databases">
        <authorList>
            <person name="Mitreva M."/>
            <person name="Pepin K.H."/>
            <person name="Mihindukulasuriya K.A."/>
            <person name="Fulton R."/>
            <person name="Fronick C."/>
            <person name="O'Laughlin M."/>
            <person name="Miner T."/>
            <person name="Herter B."/>
            <person name="Rosa B.A."/>
            <person name="Cordes M."/>
            <person name="Tomlinson C."/>
            <person name="Wollam A."/>
            <person name="Palsikar V.B."/>
            <person name="Mardis E.R."/>
            <person name="Wilson R.K."/>
        </authorList>
    </citation>
    <scope>NUCLEOTIDE SEQUENCE [LARGE SCALE GENOMIC DNA]</scope>
    <source>
        <strain evidence="3">DNF01167</strain>
    </source>
</reference>
<organism evidence="2 3">
    <name type="scientific">Gemella haemolysans</name>
    <dbReference type="NCBI Taxonomy" id="1379"/>
    <lineage>
        <taxon>Bacteria</taxon>
        <taxon>Bacillati</taxon>
        <taxon>Bacillota</taxon>
        <taxon>Bacilli</taxon>
        <taxon>Bacillales</taxon>
        <taxon>Gemellaceae</taxon>
        <taxon>Gemella</taxon>
    </lineage>
</organism>
<dbReference type="GeneID" id="93287650"/>
<dbReference type="InterPro" id="IPR009309">
    <property type="entry name" value="IreB"/>
</dbReference>
<dbReference type="STRING" id="1379.HMPREF3186_01676"/>
<evidence type="ECO:0000313" key="2">
    <source>
        <dbReference type="EMBL" id="KXB57623.1"/>
    </source>
</evidence>
<dbReference type="AlphaFoldDB" id="A0A133ZQD0"/>
<protein>
    <recommendedName>
        <fullName evidence="4">IreB family regulatory phosphoprotein</fullName>
    </recommendedName>
</protein>
<evidence type="ECO:0000256" key="1">
    <source>
        <dbReference type="ARBA" id="ARBA00010888"/>
    </source>
</evidence>
<evidence type="ECO:0008006" key="4">
    <source>
        <dbReference type="Google" id="ProtNLM"/>
    </source>
</evidence>